<organism evidence="1 2">
    <name type="scientific">Chitinimonas taiwanensis DSM 18899</name>
    <dbReference type="NCBI Taxonomy" id="1121279"/>
    <lineage>
        <taxon>Bacteria</taxon>
        <taxon>Pseudomonadati</taxon>
        <taxon>Pseudomonadota</taxon>
        <taxon>Betaproteobacteria</taxon>
        <taxon>Neisseriales</taxon>
        <taxon>Chitinibacteraceae</taxon>
        <taxon>Chitinimonas</taxon>
    </lineage>
</organism>
<evidence type="ECO:0000313" key="1">
    <source>
        <dbReference type="EMBL" id="SFZ77458.1"/>
    </source>
</evidence>
<proteinExistence type="predicted"/>
<dbReference type="RefSeq" id="WP_072428942.1">
    <property type="nucleotide sequence ID" value="NZ_FPKR01000009.1"/>
</dbReference>
<sequence length="163" mass="17442">MAQAQSLAELEQIRSDCLQLVRKRASISAGVAVVPLPGMDMLADVAVFSEMLETINARFGLSQADIARLDPNTRSYVLLAAGRLGSELIGKLVTKQLAMLVIKKMGARWLGKAVLRFVPLAGQAVAAGLSYQIVARLGRKHIDDCYTVASALLAQGPTPQEKP</sequence>
<dbReference type="EMBL" id="FPKR01000009">
    <property type="protein sequence ID" value="SFZ77458.1"/>
    <property type="molecule type" value="Genomic_DNA"/>
</dbReference>
<dbReference type="AlphaFoldDB" id="A0A1K2HMH6"/>
<dbReference type="Proteomes" id="UP000186513">
    <property type="component" value="Unassembled WGS sequence"/>
</dbReference>
<gene>
    <name evidence="1" type="ORF">SAMN02745887_02433</name>
</gene>
<keyword evidence="2" id="KW-1185">Reference proteome</keyword>
<dbReference type="OrthoDB" id="2646363at2"/>
<evidence type="ECO:0000313" key="2">
    <source>
        <dbReference type="Proteomes" id="UP000186513"/>
    </source>
</evidence>
<dbReference type="STRING" id="1121279.SAMN02745887_02433"/>
<evidence type="ECO:0008006" key="3">
    <source>
        <dbReference type="Google" id="ProtNLM"/>
    </source>
</evidence>
<name>A0A1K2HMH6_9NEIS</name>
<reference evidence="1 2" key="1">
    <citation type="submission" date="2016-11" db="EMBL/GenBank/DDBJ databases">
        <authorList>
            <person name="Jaros S."/>
            <person name="Januszkiewicz K."/>
            <person name="Wedrychowicz H."/>
        </authorList>
    </citation>
    <scope>NUCLEOTIDE SEQUENCE [LARGE SCALE GENOMIC DNA]</scope>
    <source>
        <strain evidence="1 2">DSM 18899</strain>
    </source>
</reference>
<accession>A0A1K2HMH6</accession>
<protein>
    <recommendedName>
        <fullName evidence="3">DUF697 domain-containing protein</fullName>
    </recommendedName>
</protein>